<dbReference type="EC" id="2.7.13.3" evidence="2"/>
<keyword evidence="10" id="KW-1133">Transmembrane helix</keyword>
<dbReference type="InterPro" id="IPR050482">
    <property type="entry name" value="Sensor_HK_TwoCompSys"/>
</dbReference>
<evidence type="ECO:0000256" key="4">
    <source>
        <dbReference type="ARBA" id="ARBA00022679"/>
    </source>
</evidence>
<dbReference type="CDD" id="cd16917">
    <property type="entry name" value="HATPase_UhpB-NarQ-NarX-like"/>
    <property type="match status" value="1"/>
</dbReference>
<dbReference type="Gene3D" id="3.30.565.10">
    <property type="entry name" value="Histidine kinase-like ATPase, C-terminal domain"/>
    <property type="match status" value="1"/>
</dbReference>
<dbReference type="Proteomes" id="UP001596052">
    <property type="component" value="Unassembled WGS sequence"/>
</dbReference>
<name>A0ABW0KIX2_9BACT</name>
<sequence length="438" mass="49774">MSFTFLRITERYVMRVLALGFLLVMVLLGTAGLVAVRQSQGIRRGVEQLARDQFLIARLRQDVQSEENTMTAVLHQFTQINHKRDDLVRLLAELDESDRQVSRLSGETRSLADAELWTELDRRVKAFSRESHRLLESQEPVQRDKMEILFQHHGRVFELVDKLIKISSDHLSKTEHLLEQQSQELSDDSTLLLGSSTVLAAICAMLTIAFARKSIQRIRWQSEELSRVSWHMLQTQEQAARRFSHELHDELGQSLAAVRANLTKGSTQDLPSLRADCLHLVDESIANVRELSQLLRPVILDDFGLDAGLRWLAEKFGQRTRMKVDYESDFTGRLPDETETHLFRIAQEAFTNIARHAEATEVKISLMHREQTIRLTIEDNGKGLPHQGGDIIYSPSLGMVGMRARARQSGGELTATSRHPSGLRIEIVVPLQTPPKAE</sequence>
<gene>
    <name evidence="12" type="ORF">ACFQDI_00785</name>
</gene>
<evidence type="ECO:0000256" key="9">
    <source>
        <dbReference type="SAM" id="Coils"/>
    </source>
</evidence>
<keyword evidence="6 12" id="KW-0418">Kinase</keyword>
<evidence type="ECO:0000256" key="1">
    <source>
        <dbReference type="ARBA" id="ARBA00000085"/>
    </source>
</evidence>
<dbReference type="InterPro" id="IPR011712">
    <property type="entry name" value="Sig_transdc_His_kin_sub3_dim/P"/>
</dbReference>
<keyword evidence="8" id="KW-0902">Two-component regulatory system</keyword>
<dbReference type="PANTHER" id="PTHR24421">
    <property type="entry name" value="NITRATE/NITRITE SENSOR PROTEIN NARX-RELATED"/>
    <property type="match status" value="1"/>
</dbReference>
<keyword evidence="5" id="KW-0547">Nucleotide-binding</keyword>
<dbReference type="RefSeq" id="WP_377162387.1">
    <property type="nucleotide sequence ID" value="NZ_JBHSMQ010000001.1"/>
</dbReference>
<keyword evidence="13" id="KW-1185">Reference proteome</keyword>
<dbReference type="SMART" id="SM00387">
    <property type="entry name" value="HATPase_c"/>
    <property type="match status" value="1"/>
</dbReference>
<dbReference type="Pfam" id="PF07730">
    <property type="entry name" value="HisKA_3"/>
    <property type="match status" value="1"/>
</dbReference>
<keyword evidence="10" id="KW-0812">Transmembrane</keyword>
<evidence type="ECO:0000256" key="5">
    <source>
        <dbReference type="ARBA" id="ARBA00022741"/>
    </source>
</evidence>
<comment type="catalytic activity">
    <reaction evidence="1">
        <text>ATP + protein L-histidine = ADP + protein N-phospho-L-histidine.</text>
        <dbReference type="EC" id="2.7.13.3"/>
    </reaction>
</comment>
<reference evidence="13" key="1">
    <citation type="journal article" date="2019" name="Int. J. Syst. Evol. Microbiol.">
        <title>The Global Catalogue of Microorganisms (GCM) 10K type strain sequencing project: providing services to taxonomists for standard genome sequencing and annotation.</title>
        <authorList>
            <consortium name="The Broad Institute Genomics Platform"/>
            <consortium name="The Broad Institute Genome Sequencing Center for Infectious Disease"/>
            <person name="Wu L."/>
            <person name="Ma J."/>
        </authorList>
    </citation>
    <scope>NUCLEOTIDE SEQUENCE [LARGE SCALE GENOMIC DNA]</scope>
    <source>
        <strain evidence="13">CGMCC 4.1469</strain>
    </source>
</reference>
<feature type="domain" description="Histidine kinase" evidence="11">
    <location>
        <begin position="242"/>
        <end position="433"/>
    </location>
</feature>
<dbReference type="Pfam" id="PF02518">
    <property type="entry name" value="HATPase_c"/>
    <property type="match status" value="1"/>
</dbReference>
<keyword evidence="7" id="KW-0067">ATP-binding</keyword>
<keyword evidence="10" id="KW-0472">Membrane</keyword>
<evidence type="ECO:0000313" key="12">
    <source>
        <dbReference type="EMBL" id="MFC5453373.1"/>
    </source>
</evidence>
<keyword evidence="3" id="KW-0597">Phosphoprotein</keyword>
<evidence type="ECO:0000256" key="10">
    <source>
        <dbReference type="SAM" id="Phobius"/>
    </source>
</evidence>
<dbReference type="SUPFAM" id="SSF55874">
    <property type="entry name" value="ATPase domain of HSP90 chaperone/DNA topoisomerase II/histidine kinase"/>
    <property type="match status" value="1"/>
</dbReference>
<evidence type="ECO:0000256" key="3">
    <source>
        <dbReference type="ARBA" id="ARBA00022553"/>
    </source>
</evidence>
<proteinExistence type="predicted"/>
<evidence type="ECO:0000256" key="2">
    <source>
        <dbReference type="ARBA" id="ARBA00012438"/>
    </source>
</evidence>
<dbReference type="InterPro" id="IPR003594">
    <property type="entry name" value="HATPase_dom"/>
</dbReference>
<evidence type="ECO:0000256" key="8">
    <source>
        <dbReference type="ARBA" id="ARBA00023012"/>
    </source>
</evidence>
<protein>
    <recommendedName>
        <fullName evidence="2">histidine kinase</fullName>
        <ecNumber evidence="2">2.7.13.3</ecNumber>
    </recommendedName>
</protein>
<dbReference type="PROSITE" id="PS50109">
    <property type="entry name" value="HIS_KIN"/>
    <property type="match status" value="1"/>
</dbReference>
<dbReference type="EMBL" id="JBHSMQ010000001">
    <property type="protein sequence ID" value="MFC5453373.1"/>
    <property type="molecule type" value="Genomic_DNA"/>
</dbReference>
<evidence type="ECO:0000256" key="7">
    <source>
        <dbReference type="ARBA" id="ARBA00022840"/>
    </source>
</evidence>
<keyword evidence="4" id="KW-0808">Transferase</keyword>
<dbReference type="InterPro" id="IPR005467">
    <property type="entry name" value="His_kinase_dom"/>
</dbReference>
<accession>A0ABW0KIX2</accession>
<dbReference type="InterPro" id="IPR036890">
    <property type="entry name" value="HATPase_C_sf"/>
</dbReference>
<feature type="coiled-coil region" evidence="9">
    <location>
        <begin position="80"/>
        <end position="107"/>
    </location>
</feature>
<keyword evidence="9" id="KW-0175">Coiled coil</keyword>
<evidence type="ECO:0000313" key="13">
    <source>
        <dbReference type="Proteomes" id="UP001596052"/>
    </source>
</evidence>
<evidence type="ECO:0000259" key="11">
    <source>
        <dbReference type="PROSITE" id="PS50109"/>
    </source>
</evidence>
<dbReference type="PANTHER" id="PTHR24421:SF10">
    <property type="entry name" value="NITRATE_NITRITE SENSOR PROTEIN NARQ"/>
    <property type="match status" value="1"/>
</dbReference>
<dbReference type="GO" id="GO:0016301">
    <property type="term" value="F:kinase activity"/>
    <property type="evidence" value="ECO:0007669"/>
    <property type="project" value="UniProtKB-KW"/>
</dbReference>
<comment type="caution">
    <text evidence="12">The sequence shown here is derived from an EMBL/GenBank/DDBJ whole genome shotgun (WGS) entry which is preliminary data.</text>
</comment>
<evidence type="ECO:0000256" key="6">
    <source>
        <dbReference type="ARBA" id="ARBA00022777"/>
    </source>
</evidence>
<feature type="transmembrane region" description="Helical" evidence="10">
    <location>
        <begin position="12"/>
        <end position="36"/>
    </location>
</feature>
<organism evidence="12 13">
    <name type="scientific">Prosthecobacter fluviatilis</name>
    <dbReference type="NCBI Taxonomy" id="445931"/>
    <lineage>
        <taxon>Bacteria</taxon>
        <taxon>Pseudomonadati</taxon>
        <taxon>Verrucomicrobiota</taxon>
        <taxon>Verrucomicrobiia</taxon>
        <taxon>Verrucomicrobiales</taxon>
        <taxon>Verrucomicrobiaceae</taxon>
        <taxon>Prosthecobacter</taxon>
    </lineage>
</organism>